<dbReference type="PANTHER" id="PTHR19229:SF36">
    <property type="entry name" value="ATP-BINDING CASSETTE SUB-FAMILY A MEMBER 2"/>
    <property type="match status" value="1"/>
</dbReference>
<evidence type="ECO:0000256" key="3">
    <source>
        <dbReference type="ARBA" id="ARBA00022448"/>
    </source>
</evidence>
<dbReference type="InterPro" id="IPR013525">
    <property type="entry name" value="ABC2_TM"/>
</dbReference>
<feature type="transmembrane region" description="Helical" evidence="10">
    <location>
        <begin position="1017"/>
        <end position="1038"/>
    </location>
</feature>
<comment type="similarity">
    <text evidence="2">Belongs to the ABC transporter superfamily. ABCA family.</text>
</comment>
<evidence type="ECO:0000256" key="6">
    <source>
        <dbReference type="ARBA" id="ARBA00022741"/>
    </source>
</evidence>
<comment type="caution">
    <text evidence="12">The sequence shown here is derived from an EMBL/GenBank/DDBJ whole genome shotgun (WGS) entry which is preliminary data.</text>
</comment>
<protein>
    <recommendedName>
        <fullName evidence="11">ABC transporter domain-containing protein</fullName>
    </recommendedName>
</protein>
<keyword evidence="9 10" id="KW-0472">Membrane</keyword>
<dbReference type="InterPro" id="IPR003593">
    <property type="entry name" value="AAA+_ATPase"/>
</dbReference>
<dbReference type="GO" id="GO:0005319">
    <property type="term" value="F:lipid transporter activity"/>
    <property type="evidence" value="ECO:0007669"/>
    <property type="project" value="TreeGrafter"/>
</dbReference>
<evidence type="ECO:0000256" key="4">
    <source>
        <dbReference type="ARBA" id="ARBA00022692"/>
    </source>
</evidence>
<feature type="transmembrane region" description="Helical" evidence="10">
    <location>
        <begin position="297"/>
        <end position="321"/>
    </location>
</feature>
<dbReference type="FunFam" id="3.40.50.300:FF:000335">
    <property type="entry name" value="ATP binding cassette subfamily A member 5"/>
    <property type="match status" value="1"/>
</dbReference>
<dbReference type="GO" id="GO:0016887">
    <property type="term" value="F:ATP hydrolysis activity"/>
    <property type="evidence" value="ECO:0007669"/>
    <property type="project" value="InterPro"/>
</dbReference>
<evidence type="ECO:0000256" key="2">
    <source>
        <dbReference type="ARBA" id="ARBA00008869"/>
    </source>
</evidence>
<evidence type="ECO:0000256" key="1">
    <source>
        <dbReference type="ARBA" id="ARBA00004141"/>
    </source>
</evidence>
<feature type="transmembrane region" description="Helical" evidence="10">
    <location>
        <begin position="1125"/>
        <end position="1146"/>
    </location>
</feature>
<evidence type="ECO:0000259" key="11">
    <source>
        <dbReference type="PROSITE" id="PS50893"/>
    </source>
</evidence>
<keyword evidence="7" id="KW-0067">ATP-binding</keyword>
<reference evidence="12" key="2">
    <citation type="submission" date="2023-06" db="EMBL/GenBank/DDBJ databases">
        <authorList>
            <consortium name="Lawrence Berkeley National Laboratory"/>
            <person name="Haridas S."/>
            <person name="Hensen N."/>
            <person name="Bonometti L."/>
            <person name="Westerberg I."/>
            <person name="Brannstrom I.O."/>
            <person name="Guillou S."/>
            <person name="Cros-Aarteil S."/>
            <person name="Calhoun S."/>
            <person name="Kuo A."/>
            <person name="Mondo S."/>
            <person name="Pangilinan J."/>
            <person name="Riley R."/>
            <person name="Labutti K."/>
            <person name="Andreopoulos B."/>
            <person name="Lipzen A."/>
            <person name="Chen C."/>
            <person name="Yanf M."/>
            <person name="Daum C."/>
            <person name="Ng V."/>
            <person name="Clum A."/>
            <person name="Steindorff A."/>
            <person name="Ohm R."/>
            <person name="Martin F."/>
            <person name="Silar P."/>
            <person name="Natvig D."/>
            <person name="Lalanne C."/>
            <person name="Gautier V."/>
            <person name="Ament-Velasquez S.L."/>
            <person name="Kruys A."/>
            <person name="Hutchinson M.I."/>
            <person name="Powell A.J."/>
            <person name="Barry K."/>
            <person name="Miller A.N."/>
            <person name="Grigoriev I.V."/>
            <person name="Debuchy R."/>
            <person name="Gladieux P."/>
            <person name="Thoren M.H."/>
            <person name="Johannesson H."/>
        </authorList>
    </citation>
    <scope>NUCLEOTIDE SEQUENCE</scope>
    <source>
        <strain evidence="12">CBS 118394</strain>
    </source>
</reference>
<dbReference type="InterPro" id="IPR003439">
    <property type="entry name" value="ABC_transporter-like_ATP-bd"/>
</dbReference>
<keyword evidence="5" id="KW-0677">Repeat</keyword>
<keyword evidence="3" id="KW-0813">Transport</keyword>
<keyword evidence="13" id="KW-1185">Reference proteome</keyword>
<feature type="domain" description="ABC transporter" evidence="11">
    <location>
        <begin position="454"/>
        <end position="686"/>
    </location>
</feature>
<name>A0AAE0IPL2_9PEZI</name>
<keyword evidence="6" id="KW-0547">Nucleotide-binding</keyword>
<dbReference type="InterPro" id="IPR027417">
    <property type="entry name" value="P-loop_NTPase"/>
</dbReference>
<sequence length="1593" mass="176412">MALLDFGKQVKALVKKNLILLVTRHWISTLLQAVIVPILILALTLNIRNFSPTRDVHGFGNPTPIRSIQDSIPESQRLVLVKLPGLGPDVDRVIDKIASPIPDDKVQIFESNDPSDTLCPFTFRGVSNCYAVVTFIDSPLSEGYNQTWNYTIRFDPSRNGDSYNVHADNNDFQVYYFPVQLAVDNAITNLTEVPYVWPFSIRNQTQVDEQERFSYGYMVITTYVILFFLSILPFVYHVVAVITEEREAGLAELVDAMGGSPSARVISHVISFSIIYFPTWLIMGCLYWYLLFPESNAAILIFWQIFNGLAILNASIFAAAFFTKRRISSIFTVVCFVALGGGAAILINREVKTGTVITLSLLFPAMNYIFTVSFMAIFALGLSPINMNQSEIPFAMQLETYEQKYFVAVWTFWVLLIVQIFAYPALAILAERLIHGLNFRNRTMTPTGTNTFAIKTTGLSKVYEPSWFQRIFCFGKKKGFQALDDLGLVAQKNQILCLLGVNGAGKSTTLDLLSGFQAPTAGEMFIDAGHSQLGICPQKNVLFGRLTVLEHVKFWSDMKGGGDDAQALHDIIEGCDLSMKTHSQAATLSGGQKRKLQLACMFVGGTTVCLMDEVTSGLDPISRRTIWNIILAERAKRSMVFTTHFLDEGEVLADHIVILSKGQIKCQGSGAELKSNFGGGYRVHIPRDADIPGIDAPRTVHQDRVVYRTPDSRSAAQLVAKMEAAGHSQVQIAGPTIEDVFLGVAEDDVSTDPSELAKADDSDLEPVASALSSGKRTSFAQQVRTLMMKRLRILPRYWAAAFLALALPIATMPAINTFMANDFARPTCGDGSVLNRWVSPISWYSSAEYTSTEDYGRPFGPSSLNLTLFDVMDNYPIGYEYDIRTYSEDWKFVNNYELFQQAVRNIPPNYIAGGLYMGDNDGGPPTIALSLDSYYSQEFFNVYTAVRSGVQIAANRESFYIEYGSGSGDDSSWQYILYAAFILAIYPCFFALYPAFEKSNNVRALQYSNGVRPIPLWTSYFLFDLCFVLAVSIAYTVTISQQFPYWWNPGYMFVICLFHGTTSILFAYIVSSKAKSQLAAFLWVLGATLIAYLGMALTYLLPAMFADPLTIQDTSDKLSYVLDLFFPIGNVFRAMAVGLNLFRLGCRDDGSAVNPGSWWGYGFPITYLVLQIIVFGALLIWLDSDLSFTMLLRHGRRGANTASDNDDGVAVMAAPGVEKEAARVAQSQQQDLLRMVHVTKSFNGTPAVSDVSLGLGEGEILALLGPNGAGKTTIVNMVRGEMRPEHGQIFLRDVDVSRHPRLAQKAIGVCPQFDALDLLTARQHLEFYARIKGIDDVKANVEAVMARVGLTAYADRQAAKLSGGNKRKLSLAIALMGNPDVLILDEPSSSMDAAAKRRMWKILAEIAPGRSLLLTTHSMEEADALATRAAILSQRLLAIGTTQSLREEYSNLYHVQLVLKTAPNSTVEETREVEAWVRREFVDVTFEGPSLGGQVKFMVPAAGVAKATPVEGEADIGAVKSASLEKEQNHQNHRGVGYFIELLERHREELGLADYSIGAPTLERVFLSVVKDNYVEEDGVTKGRKWKKWFGWG</sequence>
<evidence type="ECO:0000313" key="12">
    <source>
        <dbReference type="EMBL" id="KAK3328837.1"/>
    </source>
</evidence>
<evidence type="ECO:0000256" key="10">
    <source>
        <dbReference type="SAM" id="Phobius"/>
    </source>
</evidence>
<reference evidence="12" key="1">
    <citation type="journal article" date="2023" name="Mol. Phylogenet. Evol.">
        <title>Genome-scale phylogeny and comparative genomics of the fungal order Sordariales.</title>
        <authorList>
            <person name="Hensen N."/>
            <person name="Bonometti L."/>
            <person name="Westerberg I."/>
            <person name="Brannstrom I.O."/>
            <person name="Guillou S."/>
            <person name="Cros-Aarteil S."/>
            <person name="Calhoun S."/>
            <person name="Haridas S."/>
            <person name="Kuo A."/>
            <person name="Mondo S."/>
            <person name="Pangilinan J."/>
            <person name="Riley R."/>
            <person name="LaButti K."/>
            <person name="Andreopoulos B."/>
            <person name="Lipzen A."/>
            <person name="Chen C."/>
            <person name="Yan M."/>
            <person name="Daum C."/>
            <person name="Ng V."/>
            <person name="Clum A."/>
            <person name="Steindorff A."/>
            <person name="Ohm R.A."/>
            <person name="Martin F."/>
            <person name="Silar P."/>
            <person name="Natvig D.O."/>
            <person name="Lalanne C."/>
            <person name="Gautier V."/>
            <person name="Ament-Velasquez S.L."/>
            <person name="Kruys A."/>
            <person name="Hutchinson M.I."/>
            <person name="Powell A.J."/>
            <person name="Barry K."/>
            <person name="Miller A.N."/>
            <person name="Grigoriev I.V."/>
            <person name="Debuchy R."/>
            <person name="Gladieux P."/>
            <person name="Hiltunen Thoren M."/>
            <person name="Johannesson H."/>
        </authorList>
    </citation>
    <scope>NUCLEOTIDE SEQUENCE</scope>
    <source>
        <strain evidence="12">CBS 118394</strain>
    </source>
</reference>
<feature type="transmembrane region" description="Helical" evidence="10">
    <location>
        <begin position="26"/>
        <end position="45"/>
    </location>
</feature>
<dbReference type="PROSITE" id="PS50893">
    <property type="entry name" value="ABC_TRANSPORTER_2"/>
    <property type="match status" value="2"/>
</dbReference>
<dbReference type="InterPro" id="IPR026082">
    <property type="entry name" value="ABCA"/>
</dbReference>
<feature type="transmembrane region" description="Helical" evidence="10">
    <location>
        <begin position="359"/>
        <end position="385"/>
    </location>
</feature>
<dbReference type="Pfam" id="PF00005">
    <property type="entry name" value="ABC_tran"/>
    <property type="match status" value="2"/>
</dbReference>
<keyword evidence="4 10" id="KW-0812">Transmembrane</keyword>
<dbReference type="GO" id="GO:0140359">
    <property type="term" value="F:ABC-type transporter activity"/>
    <property type="evidence" value="ECO:0007669"/>
    <property type="project" value="InterPro"/>
</dbReference>
<organism evidence="12 13">
    <name type="scientific">Apodospora peruviana</name>
    <dbReference type="NCBI Taxonomy" id="516989"/>
    <lineage>
        <taxon>Eukaryota</taxon>
        <taxon>Fungi</taxon>
        <taxon>Dikarya</taxon>
        <taxon>Ascomycota</taxon>
        <taxon>Pezizomycotina</taxon>
        <taxon>Sordariomycetes</taxon>
        <taxon>Sordariomycetidae</taxon>
        <taxon>Sordariales</taxon>
        <taxon>Lasiosphaeriaceae</taxon>
        <taxon>Apodospora</taxon>
    </lineage>
</organism>
<proteinExistence type="inferred from homology"/>
<gene>
    <name evidence="12" type="ORF">B0H66DRAFT_2680</name>
</gene>
<dbReference type="InterPro" id="IPR017871">
    <property type="entry name" value="ABC_transporter-like_CS"/>
</dbReference>
<dbReference type="GO" id="GO:0016020">
    <property type="term" value="C:membrane"/>
    <property type="evidence" value="ECO:0007669"/>
    <property type="project" value="UniProtKB-SubCell"/>
</dbReference>
<feature type="transmembrane region" description="Helical" evidence="10">
    <location>
        <begin position="265"/>
        <end position="290"/>
    </location>
</feature>
<comment type="subcellular location">
    <subcellularLocation>
        <location evidence="1">Membrane</location>
        <topology evidence="1">Multi-pass membrane protein</topology>
    </subcellularLocation>
</comment>
<dbReference type="GO" id="GO:0005524">
    <property type="term" value="F:ATP binding"/>
    <property type="evidence" value="ECO:0007669"/>
    <property type="project" value="UniProtKB-KW"/>
</dbReference>
<evidence type="ECO:0000256" key="5">
    <source>
        <dbReference type="ARBA" id="ARBA00022737"/>
    </source>
</evidence>
<feature type="transmembrane region" description="Helical" evidence="10">
    <location>
        <begin position="797"/>
        <end position="815"/>
    </location>
</feature>
<feature type="transmembrane region" description="Helical" evidence="10">
    <location>
        <begin position="215"/>
        <end position="236"/>
    </location>
</feature>
<accession>A0AAE0IPL2</accession>
<feature type="transmembrane region" description="Helical" evidence="10">
    <location>
        <begin position="327"/>
        <end position="347"/>
    </location>
</feature>
<feature type="domain" description="ABC transporter" evidence="11">
    <location>
        <begin position="1233"/>
        <end position="1458"/>
    </location>
</feature>
<dbReference type="EMBL" id="JAUEDM010000001">
    <property type="protein sequence ID" value="KAK3328837.1"/>
    <property type="molecule type" value="Genomic_DNA"/>
</dbReference>
<dbReference type="PANTHER" id="PTHR19229">
    <property type="entry name" value="ATP-BINDING CASSETTE TRANSPORTER SUBFAMILY A ABCA"/>
    <property type="match status" value="1"/>
</dbReference>
<dbReference type="Pfam" id="PF12698">
    <property type="entry name" value="ABC2_membrane_3"/>
    <property type="match status" value="2"/>
</dbReference>
<dbReference type="Proteomes" id="UP001283341">
    <property type="component" value="Unassembled WGS sequence"/>
</dbReference>
<feature type="transmembrane region" description="Helical" evidence="10">
    <location>
        <begin position="405"/>
        <end position="430"/>
    </location>
</feature>
<evidence type="ECO:0000256" key="8">
    <source>
        <dbReference type="ARBA" id="ARBA00022989"/>
    </source>
</evidence>
<keyword evidence="8 10" id="KW-1133">Transmembrane helix</keyword>
<evidence type="ECO:0000256" key="9">
    <source>
        <dbReference type="ARBA" id="ARBA00023136"/>
    </source>
</evidence>
<evidence type="ECO:0000313" key="13">
    <source>
        <dbReference type="Proteomes" id="UP001283341"/>
    </source>
</evidence>
<feature type="transmembrane region" description="Helical" evidence="10">
    <location>
        <begin position="1050"/>
        <end position="1070"/>
    </location>
</feature>
<dbReference type="CDD" id="cd03263">
    <property type="entry name" value="ABC_subfamily_A"/>
    <property type="match status" value="2"/>
</dbReference>
<dbReference type="SUPFAM" id="SSF52540">
    <property type="entry name" value="P-loop containing nucleoside triphosphate hydrolases"/>
    <property type="match status" value="2"/>
</dbReference>
<dbReference type="Gene3D" id="3.40.50.300">
    <property type="entry name" value="P-loop containing nucleotide triphosphate hydrolases"/>
    <property type="match status" value="2"/>
</dbReference>
<feature type="transmembrane region" description="Helical" evidence="10">
    <location>
        <begin position="1158"/>
        <end position="1182"/>
    </location>
</feature>
<dbReference type="PROSITE" id="PS00211">
    <property type="entry name" value="ABC_TRANSPORTER_1"/>
    <property type="match status" value="2"/>
</dbReference>
<feature type="transmembrane region" description="Helical" evidence="10">
    <location>
        <begin position="1082"/>
        <end position="1105"/>
    </location>
</feature>
<feature type="transmembrane region" description="Helical" evidence="10">
    <location>
        <begin position="975"/>
        <end position="996"/>
    </location>
</feature>
<dbReference type="SMART" id="SM00382">
    <property type="entry name" value="AAA"/>
    <property type="match status" value="2"/>
</dbReference>
<evidence type="ECO:0000256" key="7">
    <source>
        <dbReference type="ARBA" id="ARBA00022840"/>
    </source>
</evidence>